<evidence type="ECO:0000313" key="4">
    <source>
        <dbReference type="EMBL" id="MEY8016311.1"/>
    </source>
</evidence>
<evidence type="ECO:0000256" key="1">
    <source>
        <dbReference type="ARBA" id="ARBA00006484"/>
    </source>
</evidence>
<organism evidence="4 5">
    <name type="scientific">Mycobacterium servetii</name>
    <dbReference type="NCBI Taxonomy" id="3237418"/>
    <lineage>
        <taxon>Bacteria</taxon>
        <taxon>Bacillati</taxon>
        <taxon>Actinomycetota</taxon>
        <taxon>Actinomycetes</taxon>
        <taxon>Mycobacteriales</taxon>
        <taxon>Mycobacteriaceae</taxon>
        <taxon>Mycobacterium</taxon>
    </lineage>
</organism>
<dbReference type="Pfam" id="PF00106">
    <property type="entry name" value="adh_short"/>
    <property type="match status" value="1"/>
</dbReference>
<dbReference type="InterPro" id="IPR002347">
    <property type="entry name" value="SDR_fam"/>
</dbReference>
<gene>
    <name evidence="4" type="ORF">AB8998_15555</name>
</gene>
<sequence>MGAAVTRYGGLDVVVQNAAVPAFGRFTQVRAEVFDKVVTTNVLGAANVSRCAISDFRQRGAGQVVVVGSVLGQAAVLYMGAYVL</sequence>
<dbReference type="SUPFAM" id="SSF51735">
    <property type="entry name" value="NAD(P)-binding Rossmann-fold domains"/>
    <property type="match status" value="1"/>
</dbReference>
<dbReference type="EMBL" id="JBGEDP010000001">
    <property type="protein sequence ID" value="MEY8016311.1"/>
    <property type="molecule type" value="Genomic_DNA"/>
</dbReference>
<dbReference type="RefSeq" id="WP_369741593.1">
    <property type="nucleotide sequence ID" value="NZ_JBGEDP010000001.1"/>
</dbReference>
<keyword evidence="2" id="KW-0560">Oxidoreductase</keyword>
<dbReference type="Gene3D" id="3.40.50.720">
    <property type="entry name" value="NAD(P)-binding Rossmann-like Domain"/>
    <property type="match status" value="1"/>
</dbReference>
<dbReference type="InterPro" id="IPR036291">
    <property type="entry name" value="NAD(P)-bd_dom_sf"/>
</dbReference>
<protein>
    <submittedName>
        <fullName evidence="4">SDR family NAD(P)-dependent oxidoreductase</fullName>
    </submittedName>
</protein>
<keyword evidence="5" id="KW-1185">Reference proteome</keyword>
<dbReference type="PANTHER" id="PTHR44196:SF1">
    <property type="entry name" value="DEHYDROGENASE_REDUCTASE SDR FAMILY MEMBER 7B"/>
    <property type="match status" value="1"/>
</dbReference>
<comment type="similarity">
    <text evidence="1">Belongs to the short-chain dehydrogenases/reductases (SDR) family.</text>
</comment>
<comment type="caution">
    <text evidence="4">The sequence shown here is derived from an EMBL/GenBank/DDBJ whole genome shotgun (WGS) entry which is preliminary data.</text>
</comment>
<keyword evidence="3" id="KW-0472">Membrane</keyword>
<evidence type="ECO:0000256" key="3">
    <source>
        <dbReference type="SAM" id="Phobius"/>
    </source>
</evidence>
<accession>A0ABV4C198</accession>
<dbReference type="Proteomes" id="UP001564760">
    <property type="component" value="Unassembled WGS sequence"/>
</dbReference>
<reference evidence="4 5" key="1">
    <citation type="submission" date="2024-08" db="EMBL/GenBank/DDBJ databases">
        <title>Mycobacterium servetensis sp. nov., a novel rapid-growing mycobacterial species recovered from a human patient in Zaragoza, Spain.</title>
        <authorList>
            <person name="Tristancho-Baro A.I."/>
            <person name="Buenestado-Serrano S."/>
            <person name="Garcia De Viedma D."/>
            <person name="Milagro-Beamonte A."/>
            <person name="Burillo N."/>
            <person name="Sanz S."/>
            <person name="Lopez-Calleja A.I."/>
            <person name="Penas-Utrilla D."/>
            <person name="Guardingo M."/>
            <person name="Garcia M.J."/>
            <person name="Vinuelas-Bayon J."/>
        </authorList>
    </citation>
    <scope>NUCLEOTIDE SEQUENCE [LARGE SCALE GENOMIC DNA]</scope>
    <source>
        <strain evidence="5">HUMS_12744610</strain>
    </source>
</reference>
<evidence type="ECO:0000313" key="5">
    <source>
        <dbReference type="Proteomes" id="UP001564760"/>
    </source>
</evidence>
<name>A0ABV4C198_9MYCO</name>
<keyword evidence="3" id="KW-1133">Transmembrane helix</keyword>
<keyword evidence="3" id="KW-0812">Transmembrane</keyword>
<evidence type="ECO:0000256" key="2">
    <source>
        <dbReference type="ARBA" id="ARBA00023002"/>
    </source>
</evidence>
<proteinExistence type="inferred from homology"/>
<dbReference type="PANTHER" id="PTHR44196">
    <property type="entry name" value="DEHYDROGENASE/REDUCTASE SDR FAMILY MEMBER 7B"/>
    <property type="match status" value="1"/>
</dbReference>
<feature type="transmembrane region" description="Helical" evidence="3">
    <location>
        <begin position="64"/>
        <end position="83"/>
    </location>
</feature>